<comment type="caution">
    <text evidence="2">The sequence shown here is derived from an EMBL/GenBank/DDBJ whole genome shotgun (WGS) entry which is preliminary data.</text>
</comment>
<evidence type="ECO:0000313" key="3">
    <source>
        <dbReference type="Proteomes" id="UP000734854"/>
    </source>
</evidence>
<dbReference type="EMBL" id="JACMSC010000012">
    <property type="protein sequence ID" value="KAG6497926.1"/>
    <property type="molecule type" value="Genomic_DNA"/>
</dbReference>
<sequence length="189" mass="20651">MKPSAQPKPHSSPSLRQKLFSAKTSALPKPCLPPSLRQNLWSSPLSAKTKPPPKPSLFLPETSISSQNQAPTTTYISPKSPHVPSVSSHVLLQFDASEPIDFGSEASPFLCIILCFFSIAFVKHLVCANVKVKTTIAASNTSKTVTNTKIRAKIVKKVYLCPARSMILLKRFVISKHTILLCCNLQLAE</sequence>
<reference evidence="2 3" key="1">
    <citation type="submission" date="2020-08" db="EMBL/GenBank/DDBJ databases">
        <title>Plant Genome Project.</title>
        <authorList>
            <person name="Zhang R.-G."/>
        </authorList>
    </citation>
    <scope>NUCLEOTIDE SEQUENCE [LARGE SCALE GENOMIC DNA]</scope>
    <source>
        <tissue evidence="2">Rhizome</tissue>
    </source>
</reference>
<gene>
    <name evidence="2" type="ORF">ZIOFF_045832</name>
</gene>
<proteinExistence type="predicted"/>
<feature type="region of interest" description="Disordered" evidence="1">
    <location>
        <begin position="42"/>
        <end position="70"/>
    </location>
</feature>
<keyword evidence="3" id="KW-1185">Reference proteome</keyword>
<dbReference type="AlphaFoldDB" id="A0A8J5G1P3"/>
<organism evidence="2 3">
    <name type="scientific">Zingiber officinale</name>
    <name type="common">Ginger</name>
    <name type="synonym">Amomum zingiber</name>
    <dbReference type="NCBI Taxonomy" id="94328"/>
    <lineage>
        <taxon>Eukaryota</taxon>
        <taxon>Viridiplantae</taxon>
        <taxon>Streptophyta</taxon>
        <taxon>Embryophyta</taxon>
        <taxon>Tracheophyta</taxon>
        <taxon>Spermatophyta</taxon>
        <taxon>Magnoliopsida</taxon>
        <taxon>Liliopsida</taxon>
        <taxon>Zingiberales</taxon>
        <taxon>Zingiberaceae</taxon>
        <taxon>Zingiber</taxon>
    </lineage>
</organism>
<dbReference type="Proteomes" id="UP000734854">
    <property type="component" value="Unassembled WGS sequence"/>
</dbReference>
<accession>A0A8J5G1P3</accession>
<name>A0A8J5G1P3_ZINOF</name>
<evidence type="ECO:0000313" key="2">
    <source>
        <dbReference type="EMBL" id="KAG6497926.1"/>
    </source>
</evidence>
<protein>
    <submittedName>
        <fullName evidence="2">Uncharacterized protein</fullName>
    </submittedName>
</protein>
<evidence type="ECO:0000256" key="1">
    <source>
        <dbReference type="SAM" id="MobiDB-lite"/>
    </source>
</evidence>